<evidence type="ECO:0000259" key="1">
    <source>
        <dbReference type="Pfam" id="PF14588"/>
    </source>
</evidence>
<name>A0ABS6WNF0_9HYPH</name>
<reference evidence="2" key="1">
    <citation type="submission" date="2021-07" db="EMBL/GenBank/DDBJ databases">
        <title>Pseudohoeflea marina sp. nov. a polyhydroxyalcanoate-producing bacterium.</title>
        <authorList>
            <person name="Zheng W."/>
            <person name="Yu S."/>
            <person name="Huang Y."/>
        </authorList>
    </citation>
    <scope>NUCLEOTIDE SEQUENCE</scope>
    <source>
        <strain evidence="2">DP4N28-3</strain>
    </source>
</reference>
<proteinExistence type="predicted"/>
<dbReference type="CDD" id="cd02199">
    <property type="entry name" value="YjgF_YER057c_UK114_like_1"/>
    <property type="match status" value="1"/>
</dbReference>
<dbReference type="Pfam" id="PF14588">
    <property type="entry name" value="YjgF_endoribonc"/>
    <property type="match status" value="1"/>
</dbReference>
<dbReference type="PANTHER" id="PTHR43760">
    <property type="entry name" value="ENDORIBONUCLEASE-RELATED"/>
    <property type="match status" value="1"/>
</dbReference>
<dbReference type="PANTHER" id="PTHR43760:SF1">
    <property type="entry name" value="ENDORIBONUCLEASE L-PSP_CHORISMATE MUTASE-LIKE DOMAIN-CONTAINING PROTEIN"/>
    <property type="match status" value="1"/>
</dbReference>
<evidence type="ECO:0000313" key="2">
    <source>
        <dbReference type="EMBL" id="MBW3096630.1"/>
    </source>
</evidence>
<dbReference type="InterPro" id="IPR013813">
    <property type="entry name" value="Endoribo_LPSP/chorism_mut-like"/>
</dbReference>
<feature type="domain" description="Endoribonuclease L-PSP/chorismate mutase-like" evidence="1">
    <location>
        <begin position="20"/>
        <end position="149"/>
    </location>
</feature>
<keyword evidence="3" id="KW-1185">Reference proteome</keyword>
<dbReference type="Proteomes" id="UP001430804">
    <property type="component" value="Unassembled WGS sequence"/>
</dbReference>
<accession>A0ABS6WNF0</accession>
<dbReference type="EMBL" id="JAHWQX010000001">
    <property type="protein sequence ID" value="MBW3096630.1"/>
    <property type="molecule type" value="Genomic_DNA"/>
</dbReference>
<sequence>MTGETQHSDANAGAPGSAERLEALGLVLPELRAPENAYVDWVLDGTSLYLSGKGPRRPDGSRRTGKLGGDISLEEGREDARLAGINLLAAMRDALGSLERVERVVKILGLVNATPDFTNHPQVIDGCSDLMLALFDDRGRHARSAFGVGSLPNGMTVEIEMIVRILP</sequence>
<dbReference type="RefSeq" id="WP_219200390.1">
    <property type="nucleotide sequence ID" value="NZ_JAHWQX010000001.1"/>
</dbReference>
<organism evidence="2 3">
    <name type="scientific">Pseudohoeflea coraliihabitans</name>
    <dbReference type="NCBI Taxonomy" id="2860393"/>
    <lineage>
        <taxon>Bacteria</taxon>
        <taxon>Pseudomonadati</taxon>
        <taxon>Pseudomonadota</taxon>
        <taxon>Alphaproteobacteria</taxon>
        <taxon>Hyphomicrobiales</taxon>
        <taxon>Rhizobiaceae</taxon>
        <taxon>Pseudohoeflea</taxon>
    </lineage>
</organism>
<gene>
    <name evidence="2" type="ORF">KY465_05000</name>
</gene>
<comment type="caution">
    <text evidence="2">The sequence shown here is derived from an EMBL/GenBank/DDBJ whole genome shotgun (WGS) entry which is preliminary data.</text>
</comment>
<protein>
    <submittedName>
        <fullName evidence="2">RidA family protein</fullName>
    </submittedName>
</protein>
<evidence type="ECO:0000313" key="3">
    <source>
        <dbReference type="Proteomes" id="UP001430804"/>
    </source>
</evidence>